<keyword evidence="1" id="KW-1133">Transmembrane helix</keyword>
<organism evidence="2 3">
    <name type="scientific">Pseudoalteromonas xiamenensis</name>
    <dbReference type="NCBI Taxonomy" id="882626"/>
    <lineage>
        <taxon>Bacteria</taxon>
        <taxon>Pseudomonadati</taxon>
        <taxon>Pseudomonadota</taxon>
        <taxon>Gammaproteobacteria</taxon>
        <taxon>Alteromonadales</taxon>
        <taxon>Pseudoalteromonadaceae</taxon>
        <taxon>Pseudoalteromonas</taxon>
    </lineage>
</organism>
<keyword evidence="3" id="KW-1185">Reference proteome</keyword>
<accession>A0A975HPT8</accession>
<keyword evidence="1" id="KW-0812">Transmembrane</keyword>
<name>A0A975HPT8_9GAMM</name>
<dbReference type="Proteomes" id="UP000664904">
    <property type="component" value="Plasmid unnamed5"/>
</dbReference>
<sequence length="131" mass="15057">MSAVIYPKTLKFIKGLQLITTIWIVLFFTLKSVSVWQPYLVYLMLINFVVITLFWLDKRRAVSKPQARISERMLVAVSSFGLFIGTLVARKLFKHKSISLKFNMKLLAAQLAVTLFTVGLVYFRLVELPSL</sequence>
<dbReference type="InterPro" id="IPR010718">
    <property type="entry name" value="DUF1294"/>
</dbReference>
<keyword evidence="2" id="KW-0614">Plasmid</keyword>
<protein>
    <submittedName>
        <fullName evidence="2">DUF1294 domain-containing protein</fullName>
    </submittedName>
</protein>
<dbReference type="EMBL" id="CP072135">
    <property type="protein sequence ID" value="QTH73585.1"/>
    <property type="molecule type" value="Genomic_DNA"/>
</dbReference>
<feature type="transmembrane region" description="Helical" evidence="1">
    <location>
        <begin position="69"/>
        <end position="88"/>
    </location>
</feature>
<gene>
    <name evidence="2" type="ORF">J5O05_19085</name>
</gene>
<dbReference type="AlphaFoldDB" id="A0A975HPT8"/>
<feature type="transmembrane region" description="Helical" evidence="1">
    <location>
        <begin position="36"/>
        <end position="57"/>
    </location>
</feature>
<keyword evidence="1" id="KW-0472">Membrane</keyword>
<geneLocation type="plasmid" evidence="2 3">
    <name>unnamed5</name>
</geneLocation>
<dbReference type="Pfam" id="PF06961">
    <property type="entry name" value="DUF1294"/>
    <property type="match status" value="1"/>
</dbReference>
<dbReference type="RefSeq" id="WP_208845197.1">
    <property type="nucleotide sequence ID" value="NZ_CP072135.1"/>
</dbReference>
<reference evidence="2" key="1">
    <citation type="submission" date="2021-03" db="EMBL/GenBank/DDBJ databases">
        <title>Complete Genome of Pseudoalteromonas xiamenensis STKMTI.2, a new potential marine bacterium producing anti-Vibrio compounds.</title>
        <authorList>
            <person name="Handayani D.P."/>
            <person name="Isnansetyo A."/>
            <person name="Istiqomah I."/>
            <person name="Jumina J."/>
        </authorList>
    </citation>
    <scope>NUCLEOTIDE SEQUENCE</scope>
    <source>
        <strain evidence="2">STKMTI.2</strain>
        <plasmid evidence="2">unnamed5</plasmid>
    </source>
</reference>
<evidence type="ECO:0000313" key="3">
    <source>
        <dbReference type="Proteomes" id="UP000664904"/>
    </source>
</evidence>
<feature type="transmembrane region" description="Helical" evidence="1">
    <location>
        <begin position="108"/>
        <end position="126"/>
    </location>
</feature>
<feature type="transmembrane region" description="Helical" evidence="1">
    <location>
        <begin position="12"/>
        <end position="30"/>
    </location>
</feature>
<evidence type="ECO:0000313" key="2">
    <source>
        <dbReference type="EMBL" id="QTH73585.1"/>
    </source>
</evidence>
<proteinExistence type="predicted"/>
<dbReference type="KEGG" id="pxi:J5O05_19085"/>
<evidence type="ECO:0000256" key="1">
    <source>
        <dbReference type="SAM" id="Phobius"/>
    </source>
</evidence>